<evidence type="ECO:0000313" key="1">
    <source>
        <dbReference type="EMBL" id="NME71307.1"/>
    </source>
</evidence>
<name>A0A7X9XC09_9BACT</name>
<dbReference type="InterPro" id="IPR019619">
    <property type="entry name" value="DUF2490"/>
</dbReference>
<proteinExistence type="predicted"/>
<reference evidence="1 2" key="1">
    <citation type="submission" date="2020-04" db="EMBL/GenBank/DDBJ databases">
        <title>Flammeovirga sp. SR4, a novel species isolated from seawater.</title>
        <authorList>
            <person name="Wang X."/>
        </authorList>
    </citation>
    <scope>NUCLEOTIDE SEQUENCE [LARGE SCALE GENOMIC DNA]</scope>
    <source>
        <strain evidence="1 2">ATCC 23126</strain>
    </source>
</reference>
<dbReference type="Proteomes" id="UP000576082">
    <property type="component" value="Unassembled WGS sequence"/>
</dbReference>
<dbReference type="RefSeq" id="WP_169659524.1">
    <property type="nucleotide sequence ID" value="NZ_JABANE010000093.1"/>
</dbReference>
<comment type="caution">
    <text evidence="1">The sequence shown here is derived from an EMBL/GenBank/DDBJ whole genome shotgun (WGS) entry which is preliminary data.</text>
</comment>
<gene>
    <name evidence="1" type="ORF">HHU12_25300</name>
</gene>
<organism evidence="1 2">
    <name type="scientific">Flammeovirga aprica JL-4</name>
    <dbReference type="NCBI Taxonomy" id="694437"/>
    <lineage>
        <taxon>Bacteria</taxon>
        <taxon>Pseudomonadati</taxon>
        <taxon>Bacteroidota</taxon>
        <taxon>Cytophagia</taxon>
        <taxon>Cytophagales</taxon>
        <taxon>Flammeovirgaceae</taxon>
        <taxon>Flammeovirga</taxon>
    </lineage>
</organism>
<dbReference type="EMBL" id="JABANE010000093">
    <property type="protein sequence ID" value="NME71307.1"/>
    <property type="molecule type" value="Genomic_DNA"/>
</dbReference>
<dbReference type="Pfam" id="PF10677">
    <property type="entry name" value="DUF2490"/>
    <property type="match status" value="1"/>
</dbReference>
<accession>A0A7X9XC09</accession>
<sequence>MTKAICRILIGFIFVVIAANKSFAQDDILWLHYFNRYKLSYKFSIDSDVGYRSYFPEGERWQGRTGLRYDINDNMYVRGGVMYVAGSAARQEFRPYQDFVFNSRVSIFTITQRVRFEQQLYFDGTETRFRLRYNPSVKFSTFLGYCTFGCEPFFVLNEESSRVASNRLYVGITRKAYKNVFVTVQYINERSYNKAETSFLDESNMIRVKVSHTIKPLRTGPLFGRKKASS</sequence>
<keyword evidence="2" id="KW-1185">Reference proteome</keyword>
<dbReference type="AlphaFoldDB" id="A0A7X9XC09"/>
<evidence type="ECO:0000313" key="2">
    <source>
        <dbReference type="Proteomes" id="UP000576082"/>
    </source>
</evidence>
<protein>
    <submittedName>
        <fullName evidence="1">DUF2490 domain-containing protein</fullName>
    </submittedName>
</protein>